<evidence type="ECO:0000313" key="3">
    <source>
        <dbReference type="Proteomes" id="UP000276379"/>
    </source>
</evidence>
<keyword evidence="1" id="KW-0472">Membrane</keyword>
<name>A0A3R8QJV9_9ACTN</name>
<keyword evidence="1" id="KW-1133">Transmembrane helix</keyword>
<protein>
    <submittedName>
        <fullName evidence="2">Uncharacterized protein</fullName>
    </submittedName>
</protein>
<evidence type="ECO:0000313" key="2">
    <source>
        <dbReference type="EMBL" id="RRQ88008.1"/>
    </source>
</evidence>
<dbReference type="EMBL" id="PDES01000003">
    <property type="protein sequence ID" value="RRQ88008.1"/>
    <property type="molecule type" value="Genomic_DNA"/>
</dbReference>
<dbReference type="Proteomes" id="UP000276379">
    <property type="component" value="Unassembled WGS sequence"/>
</dbReference>
<dbReference type="RefSeq" id="WP_125212996.1">
    <property type="nucleotide sequence ID" value="NZ_JBIBZT010000017.1"/>
</dbReference>
<evidence type="ECO:0000256" key="1">
    <source>
        <dbReference type="SAM" id="Phobius"/>
    </source>
</evidence>
<dbReference type="AlphaFoldDB" id="A0A3R8QJV9"/>
<keyword evidence="3" id="KW-1185">Reference proteome</keyword>
<gene>
    <name evidence="2" type="ORF">CQW44_08355</name>
</gene>
<reference evidence="2 3" key="1">
    <citation type="submission" date="2017-10" db="EMBL/GenBank/DDBJ databases">
        <title>Draft genome of actinobacteria isolated from guarana (Paullinia cupana (Mart.) Ducke.</title>
        <authorList>
            <person name="Siqueira K.A."/>
            <person name="Liotti R.G."/>
            <person name="Mendes T.A."/>
            <person name="Soares M.A."/>
        </authorList>
    </citation>
    <scope>NUCLEOTIDE SEQUENCE [LARGE SCALE GENOMIC DNA]</scope>
    <source>
        <strain evidence="2 3">199</strain>
    </source>
</reference>
<accession>A0A3R8QJV9</accession>
<keyword evidence="1" id="KW-0812">Transmembrane</keyword>
<proteinExistence type="predicted"/>
<sequence length="65" mass="6633">MNDLVVVLFFGLFLSAPLWMTWGAGKISAICARSRPGGGAEPVAVVFAVVLLFVVAAGVALISGV</sequence>
<comment type="caution">
    <text evidence="2">The sequence shown here is derived from an EMBL/GenBank/DDBJ whole genome shotgun (WGS) entry which is preliminary data.</text>
</comment>
<feature type="transmembrane region" description="Helical" evidence="1">
    <location>
        <begin position="42"/>
        <end position="62"/>
    </location>
</feature>
<organism evidence="2 3">
    <name type="scientific">Streptomyces griseofuscus</name>
    <dbReference type="NCBI Taxonomy" id="146922"/>
    <lineage>
        <taxon>Bacteria</taxon>
        <taxon>Bacillati</taxon>
        <taxon>Actinomycetota</taxon>
        <taxon>Actinomycetes</taxon>
        <taxon>Kitasatosporales</taxon>
        <taxon>Streptomycetaceae</taxon>
        <taxon>Streptomyces</taxon>
    </lineage>
</organism>